<organism evidence="1 2">
    <name type="scientific">Pontibacter ummariensis</name>
    <dbReference type="NCBI Taxonomy" id="1610492"/>
    <lineage>
        <taxon>Bacteria</taxon>
        <taxon>Pseudomonadati</taxon>
        <taxon>Bacteroidota</taxon>
        <taxon>Cytophagia</taxon>
        <taxon>Cytophagales</taxon>
        <taxon>Hymenobacteraceae</taxon>
        <taxon>Pontibacter</taxon>
    </lineage>
</organism>
<name>A0A239LM80_9BACT</name>
<evidence type="ECO:0000313" key="1">
    <source>
        <dbReference type="EMBL" id="SNT31581.1"/>
    </source>
</evidence>
<accession>A0A239LM80</accession>
<sequence>MMGLYYTSGSNDGSSTIPALKPFLQTLNALLSGIASTAVKASEKIGCHSLSHSTSFPIV</sequence>
<dbReference type="AlphaFoldDB" id="A0A239LM80"/>
<gene>
    <name evidence="1" type="ORF">SAMN06296052_14511</name>
</gene>
<dbReference type="Proteomes" id="UP000198432">
    <property type="component" value="Unassembled WGS sequence"/>
</dbReference>
<proteinExistence type="predicted"/>
<dbReference type="EMBL" id="FZOQ01000045">
    <property type="protein sequence ID" value="SNT31581.1"/>
    <property type="molecule type" value="Genomic_DNA"/>
</dbReference>
<reference evidence="2" key="1">
    <citation type="submission" date="2017-06" db="EMBL/GenBank/DDBJ databases">
        <authorList>
            <person name="Varghese N."/>
            <person name="Submissions S."/>
        </authorList>
    </citation>
    <scope>NUCLEOTIDE SEQUENCE [LARGE SCALE GENOMIC DNA]</scope>
    <source>
        <strain evidence="2">NKM1</strain>
    </source>
</reference>
<evidence type="ECO:0000313" key="2">
    <source>
        <dbReference type="Proteomes" id="UP000198432"/>
    </source>
</evidence>
<protein>
    <submittedName>
        <fullName evidence="1">Uncharacterized protein</fullName>
    </submittedName>
</protein>
<keyword evidence="2" id="KW-1185">Reference proteome</keyword>